<proteinExistence type="predicted"/>
<evidence type="ECO:0000313" key="4">
    <source>
        <dbReference type="Proteomes" id="UP000271464"/>
    </source>
</evidence>
<dbReference type="Pfam" id="PF09424">
    <property type="entry name" value="YqeY"/>
    <property type="match status" value="1"/>
</dbReference>
<dbReference type="PANTHER" id="PTHR28055">
    <property type="entry name" value="ALTERED INHERITANCE OF MITOCHONDRIA PROTEIN 41, MITOCHONDRIAL"/>
    <property type="match status" value="1"/>
</dbReference>
<keyword evidence="4" id="KW-1185">Reference proteome</keyword>
<dbReference type="InterPro" id="IPR019004">
    <property type="entry name" value="YqeY/Aim41"/>
</dbReference>
<name>A0AB38V3F5_9MYCO</name>
<feature type="compositionally biased region" description="Polar residues" evidence="1">
    <location>
        <begin position="11"/>
        <end position="21"/>
    </location>
</feature>
<feature type="region of interest" description="Disordered" evidence="1">
    <location>
        <begin position="1"/>
        <end position="21"/>
    </location>
</feature>
<dbReference type="EMBL" id="UPHM01000140">
    <property type="protein sequence ID" value="VBA30514.1"/>
    <property type="molecule type" value="Genomic_DNA"/>
</dbReference>
<dbReference type="Gene3D" id="1.10.1510.10">
    <property type="entry name" value="Uncharacterised protein YqeY/AIM41 PF09424, N-terminal domain"/>
    <property type="match status" value="1"/>
</dbReference>
<comment type="caution">
    <text evidence="2">The sequence shown here is derived from an EMBL/GenBank/DDBJ whole genome shotgun (WGS) entry which is preliminary data.</text>
</comment>
<dbReference type="FunFam" id="1.10.1510.10:FF:000001">
    <property type="entry name" value="Glutamyl-tRNA amidotransferase"/>
    <property type="match status" value="1"/>
</dbReference>
<evidence type="ECO:0000256" key="1">
    <source>
        <dbReference type="SAM" id="MobiDB-lite"/>
    </source>
</evidence>
<gene>
    <name evidence="2" type="ORF">LAUMK42_05201</name>
    <name evidence="3" type="ORF">LAUMK4_05130</name>
</gene>
<dbReference type="AlphaFoldDB" id="A0AB38V3F5"/>
<dbReference type="InterPro" id="IPR023168">
    <property type="entry name" value="GatB_Yqey_C_2"/>
</dbReference>
<organism evidence="2 5">
    <name type="scientific">Mycobacterium persicum</name>
    <dbReference type="NCBI Taxonomy" id="1487726"/>
    <lineage>
        <taxon>Bacteria</taxon>
        <taxon>Bacillati</taxon>
        <taxon>Actinomycetota</taxon>
        <taxon>Actinomycetes</taxon>
        <taxon>Mycobacteriales</taxon>
        <taxon>Mycobacteriaceae</taxon>
        <taxon>Mycobacterium</taxon>
    </lineage>
</organism>
<evidence type="ECO:0000313" key="2">
    <source>
        <dbReference type="EMBL" id="VAZ86355.1"/>
    </source>
</evidence>
<evidence type="ECO:0000313" key="3">
    <source>
        <dbReference type="EMBL" id="VBA30514.1"/>
    </source>
</evidence>
<protein>
    <recommendedName>
        <fullName evidence="6">Glutamyl-tRNA amidotransferase</fullName>
    </recommendedName>
</protein>
<dbReference type="InterPro" id="IPR042184">
    <property type="entry name" value="YqeY/Aim41_N"/>
</dbReference>
<sequence>MRVRLPVLVSGSATSENNPRSVSAMAELKSRLRADLTEAMKSQDKLRTATLRMVLAAIQTEEVSGKQAKELSDDEVLKVLARESRKRGEAAEIYTQNGRGELAANEHAEARIIDEYLPTPLTEAEVADVADTAIAQVAEQLGHRPTMKQMGLVMKFATEIAEGKADGARLSAAVKERL</sequence>
<accession>A0AB38V3F5</accession>
<evidence type="ECO:0008006" key="6">
    <source>
        <dbReference type="Google" id="ProtNLM"/>
    </source>
</evidence>
<dbReference type="Gene3D" id="1.10.10.410">
    <property type="match status" value="1"/>
</dbReference>
<dbReference type="EMBL" id="UPHL01000152">
    <property type="protein sequence ID" value="VAZ86355.1"/>
    <property type="molecule type" value="Genomic_DNA"/>
</dbReference>
<reference evidence="4 5" key="1">
    <citation type="submission" date="2018-09" db="EMBL/GenBank/DDBJ databases">
        <authorList>
            <person name="Tagini F."/>
        </authorList>
    </citation>
    <scope>NUCLEOTIDE SEQUENCE [LARGE SCALE GENOMIC DNA]</scope>
    <source>
        <strain evidence="3 4">MK4</strain>
        <strain evidence="2 5">MK42</strain>
    </source>
</reference>
<dbReference type="SUPFAM" id="SSF89095">
    <property type="entry name" value="GatB/YqeY motif"/>
    <property type="match status" value="1"/>
</dbReference>
<dbReference type="Proteomes" id="UP000279331">
    <property type="component" value="Unassembled WGS sequence"/>
</dbReference>
<dbReference type="PANTHER" id="PTHR28055:SF1">
    <property type="entry name" value="ALTERED INHERITANCE OF MITOCHONDRIA PROTEIN 41, MITOCHONDRIAL"/>
    <property type="match status" value="1"/>
</dbReference>
<dbReference type="Proteomes" id="UP000271464">
    <property type="component" value="Unassembled WGS sequence"/>
</dbReference>
<evidence type="ECO:0000313" key="5">
    <source>
        <dbReference type="Proteomes" id="UP000279331"/>
    </source>
</evidence>
<dbReference type="GO" id="GO:0016884">
    <property type="term" value="F:carbon-nitrogen ligase activity, with glutamine as amido-N-donor"/>
    <property type="evidence" value="ECO:0007669"/>
    <property type="project" value="InterPro"/>
</dbReference>
<dbReference type="InterPro" id="IPR003789">
    <property type="entry name" value="Asn/Gln_tRNA_amidoTrase-B-like"/>
</dbReference>